<comment type="caution">
    <text evidence="1">The sequence shown here is derived from an EMBL/GenBank/DDBJ whole genome shotgun (WGS) entry which is preliminary data.</text>
</comment>
<name>A0ABQ2ELG0_9ACTN</name>
<evidence type="ECO:0000313" key="2">
    <source>
        <dbReference type="Proteomes" id="UP000660265"/>
    </source>
</evidence>
<proteinExistence type="predicted"/>
<dbReference type="RefSeq" id="WP_189109984.1">
    <property type="nucleotide sequence ID" value="NZ_BMMV01000019.1"/>
</dbReference>
<gene>
    <name evidence="1" type="ORF">GCM10011583_51940</name>
</gene>
<evidence type="ECO:0000313" key="1">
    <source>
        <dbReference type="EMBL" id="GGK13561.1"/>
    </source>
</evidence>
<reference evidence="2" key="1">
    <citation type="journal article" date="2019" name="Int. J. Syst. Evol. Microbiol.">
        <title>The Global Catalogue of Microorganisms (GCM) 10K type strain sequencing project: providing services to taxonomists for standard genome sequencing and annotation.</title>
        <authorList>
            <consortium name="The Broad Institute Genomics Platform"/>
            <consortium name="The Broad Institute Genome Sequencing Center for Infectious Disease"/>
            <person name="Wu L."/>
            <person name="Ma J."/>
        </authorList>
    </citation>
    <scope>NUCLEOTIDE SEQUENCE [LARGE SCALE GENOMIC DNA]</scope>
    <source>
        <strain evidence="2">CGMCC 4.7275</strain>
    </source>
</reference>
<keyword evidence="2" id="KW-1185">Reference proteome</keyword>
<protein>
    <submittedName>
        <fullName evidence="1">Uncharacterized protein</fullName>
    </submittedName>
</protein>
<accession>A0ABQ2ELG0</accession>
<dbReference type="Proteomes" id="UP000660265">
    <property type="component" value="Unassembled WGS sequence"/>
</dbReference>
<sequence>MTDGVRVGDTVHDTARDRVGVVMARQGPYVQLRPLGGGREWDADPAHVRLLTPAELLSARVADVNTRSREGLVGVREDHTMRLHASHGGEQ</sequence>
<dbReference type="EMBL" id="BMMV01000019">
    <property type="protein sequence ID" value="GGK13561.1"/>
    <property type="molecule type" value="Genomic_DNA"/>
</dbReference>
<organism evidence="1 2">
    <name type="scientific">Streptomyces camponoticapitis</name>
    <dbReference type="NCBI Taxonomy" id="1616125"/>
    <lineage>
        <taxon>Bacteria</taxon>
        <taxon>Bacillati</taxon>
        <taxon>Actinomycetota</taxon>
        <taxon>Actinomycetes</taxon>
        <taxon>Kitasatosporales</taxon>
        <taxon>Streptomycetaceae</taxon>
        <taxon>Streptomyces</taxon>
    </lineage>
</organism>